<dbReference type="AlphaFoldDB" id="A0A1I6HAA4"/>
<sequence>MEHPEKNENQKYTTFLLMCICSGLSMYITMYFNTYEISHIYFSWTRLYMTLIGVSGMAIIMFLFMRKMYTNKIKNMTIVGVSLLIIGLSTFLVRNQLPINDIAWMKAMIPHHSIAILTSTNANINDPEVQKLADDIIKAQEREIMQMKEMIKRLENQ</sequence>
<dbReference type="STRING" id="440514.SAMN04488010_0114"/>
<dbReference type="RefSeq" id="WP_091900624.1">
    <property type="nucleotide sequence ID" value="NZ_CANMNE010000004.1"/>
</dbReference>
<name>A0A1I6HAA4_9FLAO</name>
<organism evidence="3 4">
    <name type="scientific">Maribacter stanieri</name>
    <dbReference type="NCBI Taxonomy" id="440514"/>
    <lineage>
        <taxon>Bacteria</taxon>
        <taxon>Pseudomonadati</taxon>
        <taxon>Bacteroidota</taxon>
        <taxon>Flavobacteriia</taxon>
        <taxon>Flavobacteriales</taxon>
        <taxon>Flavobacteriaceae</taxon>
        <taxon>Maribacter</taxon>
    </lineage>
</organism>
<evidence type="ECO:0000256" key="1">
    <source>
        <dbReference type="SAM" id="Phobius"/>
    </source>
</evidence>
<dbReference type="Proteomes" id="UP000199462">
    <property type="component" value="Unassembled WGS sequence"/>
</dbReference>
<evidence type="ECO:0000259" key="2">
    <source>
        <dbReference type="Pfam" id="PF03713"/>
    </source>
</evidence>
<keyword evidence="1" id="KW-0472">Membrane</keyword>
<proteinExistence type="predicted"/>
<dbReference type="InterPro" id="IPR012347">
    <property type="entry name" value="Ferritin-like"/>
</dbReference>
<feature type="domain" description="DUF305" evidence="2">
    <location>
        <begin position="101"/>
        <end position="150"/>
    </location>
</feature>
<dbReference type="Pfam" id="PF03713">
    <property type="entry name" value="DUF305"/>
    <property type="match status" value="1"/>
</dbReference>
<accession>A0A1I6HAA4</accession>
<feature type="transmembrane region" description="Helical" evidence="1">
    <location>
        <begin position="12"/>
        <end position="32"/>
    </location>
</feature>
<gene>
    <name evidence="3" type="ORF">SAMN04488010_0114</name>
</gene>
<keyword evidence="1" id="KW-1133">Transmembrane helix</keyword>
<reference evidence="4" key="1">
    <citation type="submission" date="2016-10" db="EMBL/GenBank/DDBJ databases">
        <authorList>
            <person name="Varghese N."/>
            <person name="Submissions S."/>
        </authorList>
    </citation>
    <scope>NUCLEOTIDE SEQUENCE [LARGE SCALE GENOMIC DNA]</scope>
    <source>
        <strain evidence="4">DSM 19891</strain>
    </source>
</reference>
<dbReference type="InterPro" id="IPR005183">
    <property type="entry name" value="DUF305_CopM-like"/>
</dbReference>
<evidence type="ECO:0000313" key="3">
    <source>
        <dbReference type="EMBL" id="SFR51251.1"/>
    </source>
</evidence>
<evidence type="ECO:0000313" key="4">
    <source>
        <dbReference type="Proteomes" id="UP000199462"/>
    </source>
</evidence>
<dbReference type="Gene3D" id="1.20.1260.10">
    <property type="match status" value="1"/>
</dbReference>
<dbReference type="EMBL" id="FOYX01000001">
    <property type="protein sequence ID" value="SFR51251.1"/>
    <property type="molecule type" value="Genomic_DNA"/>
</dbReference>
<feature type="transmembrane region" description="Helical" evidence="1">
    <location>
        <begin position="76"/>
        <end position="93"/>
    </location>
</feature>
<feature type="transmembrane region" description="Helical" evidence="1">
    <location>
        <begin position="44"/>
        <end position="64"/>
    </location>
</feature>
<protein>
    <recommendedName>
        <fullName evidence="2">DUF305 domain-containing protein</fullName>
    </recommendedName>
</protein>
<keyword evidence="1" id="KW-0812">Transmembrane</keyword>
<keyword evidence="4" id="KW-1185">Reference proteome</keyword>